<dbReference type="InterPro" id="IPR003615">
    <property type="entry name" value="HNH_nuc"/>
</dbReference>
<keyword evidence="3" id="KW-1185">Reference proteome</keyword>
<protein>
    <recommendedName>
        <fullName evidence="4">HNH nuclease domain-containing protein</fullName>
    </recommendedName>
</protein>
<feature type="coiled-coil region" evidence="1">
    <location>
        <begin position="216"/>
        <end position="253"/>
    </location>
</feature>
<reference evidence="2 3" key="1">
    <citation type="submission" date="2020-04" db="EMBL/GenBank/DDBJ databases">
        <authorList>
            <person name="De Canck E."/>
        </authorList>
    </citation>
    <scope>NUCLEOTIDE SEQUENCE [LARGE SCALE GENOMIC DNA]</scope>
    <source>
        <strain evidence="2 3">LMG 27177</strain>
    </source>
</reference>
<dbReference type="Gene3D" id="1.10.30.50">
    <property type="match status" value="1"/>
</dbReference>
<evidence type="ECO:0000313" key="3">
    <source>
        <dbReference type="Proteomes" id="UP000494252"/>
    </source>
</evidence>
<sequence length="261" mass="29461">MTLADFGPTLLDAEHLYLQEQGAKSSGYWDKQPDAEKPLFARFKSEVKRYYRAGQDLLCCYCSCDLQYAQNTYDLEHILDKADHPHHMFALNNLAAACKSCNTSKGKSTVVVEGVDTDTVPTQHEHYTIVHPHIDEWHDFFTFDEVGRVSSLNGNVKGQNTIRVCGISAVNATRLARSFAGNAGHAETQLRKFFEYKSIGKKEACLDFLRSLTPRLKVADEIVEHLTLEVERLKAEQDALKEQQQRARRVARVAQAQNADS</sequence>
<accession>A0A6J5G9K7</accession>
<dbReference type="Proteomes" id="UP000494252">
    <property type="component" value="Unassembled WGS sequence"/>
</dbReference>
<evidence type="ECO:0000256" key="1">
    <source>
        <dbReference type="SAM" id="Coils"/>
    </source>
</evidence>
<name>A0A6J5G9K7_9BURK</name>
<dbReference type="CDD" id="cd00085">
    <property type="entry name" value="HNHc"/>
    <property type="match status" value="1"/>
</dbReference>
<proteinExistence type="predicted"/>
<evidence type="ECO:0000313" key="2">
    <source>
        <dbReference type="EMBL" id="CAB3794504.1"/>
    </source>
</evidence>
<dbReference type="AlphaFoldDB" id="A0A6J5G9K7"/>
<gene>
    <name evidence="2" type="ORF">LMG27177_03643</name>
</gene>
<keyword evidence="1" id="KW-0175">Coiled coil</keyword>
<dbReference type="EMBL" id="CADIKI010000010">
    <property type="protein sequence ID" value="CAB3794504.1"/>
    <property type="molecule type" value="Genomic_DNA"/>
</dbReference>
<organism evidence="2 3">
    <name type="scientific">Paraburkholderia fynbosensis</name>
    <dbReference type="NCBI Taxonomy" id="1200993"/>
    <lineage>
        <taxon>Bacteria</taxon>
        <taxon>Pseudomonadati</taxon>
        <taxon>Pseudomonadota</taxon>
        <taxon>Betaproteobacteria</taxon>
        <taxon>Burkholderiales</taxon>
        <taxon>Burkholderiaceae</taxon>
        <taxon>Paraburkholderia</taxon>
    </lineage>
</organism>
<dbReference type="RefSeq" id="WP_175161722.1">
    <property type="nucleotide sequence ID" value="NZ_CADIKI010000010.1"/>
</dbReference>
<evidence type="ECO:0008006" key="4">
    <source>
        <dbReference type="Google" id="ProtNLM"/>
    </source>
</evidence>